<sequence length="418" mass="48540">MTETSLSAEELVKKYKIPLHELDFILNFMKKRNITPQLAMRRIQLYEKLEEKLKQTQPSEKVDELTKELDQLTKILEDLKAEKEALDKEIEEKRLQEELFQAEREELKLQMNALMESMQEMGMTEEEEQEIIKENQELKRKINVMIAGVETLKEKMREISSKIPKIQPICQDINQFLDTVVEGQEIPKETKFEIPESLIVDELPEIEEKEKAVPAKEEKSEVTISPDQISFGFKSASASSIPKVKQTIPKTETRIEEKEEKPKAKIEVKETEKPSRPVIKEKLFADEEEIEKAIEEKAIEEKAEPKPEPEPKAEPKPETKVQEKEKVDISSKPVSKEEKQVPPKIEKILKLFINYVDEADSDENFKARISAICDMDEAYIELGGLAMSQIYSYQTQGIHKKKEFKRLLTTWINNGLPR</sequence>
<evidence type="ECO:0000256" key="2">
    <source>
        <dbReference type="SAM" id="MobiDB-lite"/>
    </source>
</evidence>
<dbReference type="AlphaFoldDB" id="A0A9Y1BJN7"/>
<feature type="coiled-coil region" evidence="1">
    <location>
        <begin position="62"/>
        <end position="155"/>
    </location>
</feature>
<dbReference type="Proteomes" id="UP001201020">
    <property type="component" value="Chromosome"/>
</dbReference>
<feature type="region of interest" description="Disordered" evidence="2">
    <location>
        <begin position="296"/>
        <end position="338"/>
    </location>
</feature>
<reference evidence="3" key="1">
    <citation type="journal article" date="2022" name="Nat. Microbiol.">
        <title>Unique mobile elements and scalable gene flow at the prokaryote-eukaryote boundary revealed by circularized Asgard archaea genomes.</title>
        <authorList>
            <person name="Wu F."/>
            <person name="Speth D.R."/>
            <person name="Philosof A."/>
            <person name="Cremiere A."/>
            <person name="Narayanan A."/>
            <person name="Barco R.A."/>
            <person name="Connon S.A."/>
            <person name="Amend J.P."/>
            <person name="Antoshechkin I.A."/>
            <person name="Orphan V.J."/>
        </authorList>
    </citation>
    <scope>NUCLEOTIDE SEQUENCE</scope>
    <source>
        <strain evidence="3">PM71</strain>
    </source>
</reference>
<gene>
    <name evidence="3" type="ORF">K9W45_09880</name>
</gene>
<organism evidence="3">
    <name type="scientific">Candidatus Heimdallarchaeum aukensis</name>
    <dbReference type="NCBI Taxonomy" id="2876573"/>
    <lineage>
        <taxon>Archaea</taxon>
        <taxon>Promethearchaeati</taxon>
        <taxon>Candidatus Heimdallarchaeota</taxon>
        <taxon>Candidatus Heimdallarchaeia (ex Rinke et al. 2021) (nom. nud.)</taxon>
        <taxon>Candidatus Heimdallarchaeales</taxon>
        <taxon>Candidatus Heimdallarchaeaceae</taxon>
        <taxon>Candidatus Heimdallarchaeum</taxon>
    </lineage>
</organism>
<dbReference type="EMBL" id="CP084166">
    <property type="protein sequence ID" value="UJG40140.1"/>
    <property type="molecule type" value="Genomic_DNA"/>
</dbReference>
<keyword evidence="1" id="KW-0175">Coiled coil</keyword>
<accession>A0A9Y1BJN7</accession>
<proteinExistence type="predicted"/>
<name>A0A9Y1BJN7_9ARCH</name>
<evidence type="ECO:0000313" key="3">
    <source>
        <dbReference type="EMBL" id="UJG40140.1"/>
    </source>
</evidence>
<protein>
    <submittedName>
        <fullName evidence="3">Uncharacterized protein</fullName>
    </submittedName>
</protein>
<evidence type="ECO:0000256" key="1">
    <source>
        <dbReference type="SAM" id="Coils"/>
    </source>
</evidence>
<feature type="compositionally biased region" description="Basic and acidic residues" evidence="2">
    <location>
        <begin position="251"/>
        <end position="272"/>
    </location>
</feature>
<feature type="region of interest" description="Disordered" evidence="2">
    <location>
        <begin position="240"/>
        <end position="272"/>
    </location>
</feature>